<feature type="non-terminal residue" evidence="1">
    <location>
        <position position="1"/>
    </location>
</feature>
<dbReference type="EMBL" id="CAJVQC010021629">
    <property type="protein sequence ID" value="CAG8714261.1"/>
    <property type="molecule type" value="Genomic_DNA"/>
</dbReference>
<name>A0ACA9PPR5_9GLOM</name>
<keyword evidence="2" id="KW-1185">Reference proteome</keyword>
<comment type="caution">
    <text evidence="1">The sequence shown here is derived from an EMBL/GenBank/DDBJ whole genome shotgun (WGS) entry which is preliminary data.</text>
</comment>
<dbReference type="Proteomes" id="UP000789920">
    <property type="component" value="Unassembled WGS sequence"/>
</dbReference>
<reference evidence="1" key="1">
    <citation type="submission" date="2021-06" db="EMBL/GenBank/DDBJ databases">
        <authorList>
            <person name="Kallberg Y."/>
            <person name="Tangrot J."/>
            <person name="Rosling A."/>
        </authorList>
    </citation>
    <scope>NUCLEOTIDE SEQUENCE</scope>
    <source>
        <strain evidence="1">MA461A</strain>
    </source>
</reference>
<proteinExistence type="predicted"/>
<sequence length="252" mass="29165">ETDDYQESDSGLENNSKYLLLKATISNGWSFRWVENKDSKEIFTYLNPTLNLPTRKYLSRKILTNASLDIIYLIEKKAQLDTIEVLVWKVQNVSTERSRTTEIIKKIETLTKSYKKVLSMAQIKGVLNQARRNQEIEMIKNMYYSSSAKISIEPEESNEPEELNEPEESNESGNSDLEDFESEDMTSGDNWDNIMSILNQMLNYESEANIEENDDLQDDDNISNNSASFSVNRIHPQKDPNAKWDLDTLFCM</sequence>
<evidence type="ECO:0000313" key="1">
    <source>
        <dbReference type="EMBL" id="CAG8714261.1"/>
    </source>
</evidence>
<gene>
    <name evidence="1" type="ORF">RPERSI_LOCUS10767</name>
</gene>
<organism evidence="1 2">
    <name type="scientific">Racocetra persica</name>
    <dbReference type="NCBI Taxonomy" id="160502"/>
    <lineage>
        <taxon>Eukaryota</taxon>
        <taxon>Fungi</taxon>
        <taxon>Fungi incertae sedis</taxon>
        <taxon>Mucoromycota</taxon>
        <taxon>Glomeromycotina</taxon>
        <taxon>Glomeromycetes</taxon>
        <taxon>Diversisporales</taxon>
        <taxon>Gigasporaceae</taxon>
        <taxon>Racocetra</taxon>
    </lineage>
</organism>
<accession>A0ACA9PPR5</accession>
<evidence type="ECO:0000313" key="2">
    <source>
        <dbReference type="Proteomes" id="UP000789920"/>
    </source>
</evidence>
<feature type="non-terminal residue" evidence="1">
    <location>
        <position position="252"/>
    </location>
</feature>
<protein>
    <submittedName>
        <fullName evidence="1">22082_t:CDS:1</fullName>
    </submittedName>
</protein>